<dbReference type="CDD" id="cd00293">
    <property type="entry name" value="USP-like"/>
    <property type="match status" value="1"/>
</dbReference>
<evidence type="ECO:0000259" key="3">
    <source>
        <dbReference type="Pfam" id="PF00582"/>
    </source>
</evidence>
<dbReference type="Proteomes" id="UP000231637">
    <property type="component" value="Chromosome"/>
</dbReference>
<dbReference type="PIRSF" id="PIRSF006276">
    <property type="entry name" value="UspA"/>
    <property type="match status" value="1"/>
</dbReference>
<dbReference type="Pfam" id="PF00582">
    <property type="entry name" value="Usp"/>
    <property type="match status" value="1"/>
</dbReference>
<evidence type="ECO:0000256" key="2">
    <source>
        <dbReference type="PIRNR" id="PIRNR006276"/>
    </source>
</evidence>
<dbReference type="InterPro" id="IPR006016">
    <property type="entry name" value="UspA"/>
</dbReference>
<dbReference type="SUPFAM" id="SSF52402">
    <property type="entry name" value="Adenine nucleotide alpha hydrolases-like"/>
    <property type="match status" value="1"/>
</dbReference>
<protein>
    <recommendedName>
        <fullName evidence="2">Universal stress protein</fullName>
    </recommendedName>
</protein>
<dbReference type="AlphaFoldDB" id="A0A2K8L9Y9"/>
<dbReference type="RefSeq" id="WP_100266344.1">
    <property type="nucleotide sequence ID" value="NZ_CP018800.1"/>
</dbReference>
<proteinExistence type="inferred from homology"/>
<dbReference type="PRINTS" id="PR01438">
    <property type="entry name" value="UNVRSLSTRESS"/>
</dbReference>
<accession>A0A2K8L9Y9</accession>
<dbReference type="InterPro" id="IPR014729">
    <property type="entry name" value="Rossmann-like_a/b/a_fold"/>
</dbReference>
<dbReference type="GO" id="GO:0005737">
    <property type="term" value="C:cytoplasm"/>
    <property type="evidence" value="ECO:0007669"/>
    <property type="project" value="UniProtKB-SubCell"/>
</dbReference>
<comment type="subcellular location">
    <subcellularLocation>
        <location evidence="2">Cytoplasm</location>
    </subcellularLocation>
</comment>
<dbReference type="InterPro" id="IPR006015">
    <property type="entry name" value="Universal_stress_UspA"/>
</dbReference>
<dbReference type="KEGG" id="mfn:Ga0123462_2235"/>
<dbReference type="Gene3D" id="3.40.50.620">
    <property type="entry name" value="HUPs"/>
    <property type="match status" value="1"/>
</dbReference>
<name>A0A2K8L9Y9_9PROT</name>
<reference evidence="4 5" key="1">
    <citation type="submission" date="2016-12" db="EMBL/GenBank/DDBJ databases">
        <title>Isolation and genomic insights into novel planktonic Zetaproteobacteria from stratified waters of the Chesapeake Bay.</title>
        <authorList>
            <person name="McAllister S.M."/>
            <person name="Kato S."/>
            <person name="Chan C.S."/>
            <person name="Chiu B.K."/>
            <person name="Field E.K."/>
        </authorList>
    </citation>
    <scope>NUCLEOTIDE SEQUENCE [LARGE SCALE GENOMIC DNA]</scope>
    <source>
        <strain evidence="4 5">CP-8</strain>
    </source>
</reference>
<dbReference type="PANTHER" id="PTHR46268:SF6">
    <property type="entry name" value="UNIVERSAL STRESS PROTEIN UP12"/>
    <property type="match status" value="1"/>
</dbReference>
<keyword evidence="5" id="KW-1185">Reference proteome</keyword>
<comment type="similarity">
    <text evidence="1 2">Belongs to the universal stress protein A family.</text>
</comment>
<gene>
    <name evidence="4" type="ORF">Ga0123462_2235</name>
</gene>
<dbReference type="OrthoDB" id="5295044at2"/>
<evidence type="ECO:0000313" key="4">
    <source>
        <dbReference type="EMBL" id="ATX83069.1"/>
    </source>
</evidence>
<keyword evidence="2" id="KW-0963">Cytoplasm</keyword>
<evidence type="ECO:0000313" key="5">
    <source>
        <dbReference type="Proteomes" id="UP000231637"/>
    </source>
</evidence>
<sequence length="156" mass="17037">MIRSGKIVVPTDFTEQSSEALRRACVLAKKFDAEVHLVHVIDPSLYFETDMISIMPLDEISEAQHEGAKKRLDEQAATVDCPVITHLEDAVTEAARTISIFAGKMDADLIVIGRHGRQGMLEHMLLGSTVERVVRYAPCSVLVAMPHGLVGAAEAE</sequence>
<dbReference type="EMBL" id="CP018800">
    <property type="protein sequence ID" value="ATX83069.1"/>
    <property type="molecule type" value="Genomic_DNA"/>
</dbReference>
<organism evidence="4 5">
    <name type="scientific">Mariprofundus ferrinatatus</name>
    <dbReference type="NCBI Taxonomy" id="1921087"/>
    <lineage>
        <taxon>Bacteria</taxon>
        <taxon>Pseudomonadati</taxon>
        <taxon>Pseudomonadota</taxon>
        <taxon>Candidatius Mariprofundia</taxon>
        <taxon>Mariprofundales</taxon>
        <taxon>Mariprofundaceae</taxon>
        <taxon>Mariprofundus</taxon>
    </lineage>
</organism>
<dbReference type="PANTHER" id="PTHR46268">
    <property type="entry name" value="STRESS RESPONSE PROTEIN NHAX"/>
    <property type="match status" value="1"/>
</dbReference>
<evidence type="ECO:0000256" key="1">
    <source>
        <dbReference type="ARBA" id="ARBA00008791"/>
    </source>
</evidence>
<feature type="domain" description="UspA" evidence="3">
    <location>
        <begin position="6"/>
        <end position="143"/>
    </location>
</feature>